<dbReference type="PROSITE" id="PS52035">
    <property type="entry name" value="PEPTIDASE_M14"/>
    <property type="match status" value="1"/>
</dbReference>
<keyword evidence="7" id="KW-1185">Reference proteome</keyword>
<evidence type="ECO:0000256" key="1">
    <source>
        <dbReference type="ARBA" id="ARBA00001947"/>
    </source>
</evidence>
<dbReference type="Proteomes" id="UP001171916">
    <property type="component" value="Unassembled WGS sequence"/>
</dbReference>
<feature type="chain" id="PRO_5046118549" evidence="4">
    <location>
        <begin position="19"/>
        <end position="596"/>
    </location>
</feature>
<comment type="caution">
    <text evidence="6">The sequence shown here is derived from an EMBL/GenBank/DDBJ whole genome shotgun (WGS) entry which is preliminary data.</text>
</comment>
<protein>
    <submittedName>
        <fullName evidence="6">M14 family metallopeptidase</fullName>
    </submittedName>
</protein>
<sequence length="596" mass="68028">MRKLLALLPFIFCSLAQAQDFMPPLIPWSGESENLLVDKSNPWVTPFELSDGLESPNYEETMAWLTKLANASPLISMTSPAMSEQGRIIHMMIVTKENRFSAAELASSEKPLILIQAGIHSGEIDGKDAGMMLLRDIAFGTKQNLLDEANILFIPILNPDGHERSSEYGRVNQRGPKVMGWRTNAQNLNLNRDYTKLETAGVRLIADIMNEYDPDLYIDVHVTDGADYQYDITYGFVETGGYSPEISSWLAGNYKPEVDQALQDQGHIPGPLLFAANGQDFTRGNVAFAFSPRFSHTYGDIRHTASILVENHSLKPFRQRVLGTYVFLEQSIRSLGNHFQQLQSAVNSDINQAKESIVVKYKFRDTPADTMTFLGISSSKKVSEITGAEYVQWEGKPMQQQVPTLYMDEPVNSVPIPRAYWISAEWSEVIEKVKQHGIQVETLEEPREIKLEYSRLTDFSMNPSPYEGRMRVQSMELEKEYRTLTLPAGSIRIETDQKLGELAVILMEPESVDSFFQWGYFNSVLSQTEYMERYIMEPMMEEMLEKDADLKAAFDAKKAEDENFIKNPRAVYQWFYSQTPYFDQNWKVIPVGREWF</sequence>
<comment type="cofactor">
    <cofactor evidence="1">
        <name>Zn(2+)</name>
        <dbReference type="ChEBI" id="CHEBI:29105"/>
    </cofactor>
</comment>
<evidence type="ECO:0000313" key="7">
    <source>
        <dbReference type="Proteomes" id="UP001171916"/>
    </source>
</evidence>
<dbReference type="RefSeq" id="WP_289999617.1">
    <property type="nucleotide sequence ID" value="NZ_JAUEPH010000003.1"/>
</dbReference>
<dbReference type="CDD" id="cd06241">
    <property type="entry name" value="M14-like"/>
    <property type="match status" value="1"/>
</dbReference>
<evidence type="ECO:0000256" key="2">
    <source>
        <dbReference type="ARBA" id="ARBA00005988"/>
    </source>
</evidence>
<feature type="active site" description="Proton donor/acceptor" evidence="3">
    <location>
        <position position="310"/>
    </location>
</feature>
<dbReference type="Pfam" id="PF00246">
    <property type="entry name" value="Peptidase_M14"/>
    <property type="match status" value="1"/>
</dbReference>
<dbReference type="SUPFAM" id="SSF53187">
    <property type="entry name" value="Zn-dependent exopeptidases"/>
    <property type="match status" value="1"/>
</dbReference>
<dbReference type="PANTHER" id="PTHR11705">
    <property type="entry name" value="PROTEASE FAMILY M14 CARBOXYPEPTIDASE A,B"/>
    <property type="match status" value="1"/>
</dbReference>
<feature type="domain" description="Peptidase M14" evidence="5">
    <location>
        <begin position="54"/>
        <end position="335"/>
    </location>
</feature>
<name>A0ABT7YC10_9BACT</name>
<proteinExistence type="inferred from homology"/>
<dbReference type="EMBL" id="JAUEPH010000003">
    <property type="protein sequence ID" value="MDN3204063.1"/>
    <property type="molecule type" value="Genomic_DNA"/>
</dbReference>
<gene>
    <name evidence="6" type="ORF">QVH07_07875</name>
</gene>
<comment type="similarity">
    <text evidence="2 3">Belongs to the peptidase M14 family.</text>
</comment>
<organism evidence="6 7">
    <name type="scientific">Algoriphagus sediminis</name>
    <dbReference type="NCBI Taxonomy" id="3057113"/>
    <lineage>
        <taxon>Bacteria</taxon>
        <taxon>Pseudomonadati</taxon>
        <taxon>Bacteroidota</taxon>
        <taxon>Cytophagia</taxon>
        <taxon>Cytophagales</taxon>
        <taxon>Cyclobacteriaceae</taxon>
        <taxon>Algoriphagus</taxon>
    </lineage>
</organism>
<evidence type="ECO:0000256" key="4">
    <source>
        <dbReference type="SAM" id="SignalP"/>
    </source>
</evidence>
<accession>A0ABT7YC10</accession>
<dbReference type="InterPro" id="IPR000834">
    <property type="entry name" value="Peptidase_M14"/>
</dbReference>
<keyword evidence="4" id="KW-0732">Signal</keyword>
<evidence type="ECO:0000256" key="3">
    <source>
        <dbReference type="PROSITE-ProRule" id="PRU01379"/>
    </source>
</evidence>
<evidence type="ECO:0000313" key="6">
    <source>
        <dbReference type="EMBL" id="MDN3204063.1"/>
    </source>
</evidence>
<dbReference type="SMART" id="SM00631">
    <property type="entry name" value="Zn_pept"/>
    <property type="match status" value="1"/>
</dbReference>
<reference evidence="6" key="1">
    <citation type="submission" date="2023-06" db="EMBL/GenBank/DDBJ databases">
        <title>Robiginitalea aurantiacus sp. nov. and Algoriphagus sediminis sp. nov., isolated from coastal sediment.</title>
        <authorList>
            <person name="Zhou Z.Y."/>
            <person name="An J."/>
            <person name="Jia Y.W."/>
            <person name="Du Z.J."/>
        </authorList>
    </citation>
    <scope>NUCLEOTIDE SEQUENCE</scope>
    <source>
        <strain evidence="6">C2-7</strain>
    </source>
</reference>
<evidence type="ECO:0000259" key="5">
    <source>
        <dbReference type="PROSITE" id="PS52035"/>
    </source>
</evidence>
<dbReference type="Gene3D" id="3.40.630.10">
    <property type="entry name" value="Zn peptidases"/>
    <property type="match status" value="1"/>
</dbReference>
<dbReference type="PANTHER" id="PTHR11705:SF145">
    <property type="entry name" value="PEPTIDASE M14 CARBOXYPEPTIDASE A DOMAIN-CONTAINING PROTEIN"/>
    <property type="match status" value="1"/>
</dbReference>
<feature type="signal peptide" evidence="4">
    <location>
        <begin position="1"/>
        <end position="18"/>
    </location>
</feature>